<organism evidence="1 2">
    <name type="scientific">Flavobacterium microcysteis</name>
    <dbReference type="NCBI Taxonomy" id="2596891"/>
    <lineage>
        <taxon>Bacteria</taxon>
        <taxon>Pseudomonadati</taxon>
        <taxon>Bacteroidota</taxon>
        <taxon>Flavobacteriia</taxon>
        <taxon>Flavobacteriales</taxon>
        <taxon>Flavobacteriaceae</taxon>
        <taxon>Flavobacterium</taxon>
    </lineage>
</organism>
<keyword evidence="2" id="KW-1185">Reference proteome</keyword>
<accession>A0A501QFD8</accession>
<sequence>MDIKIEQTRTPEELEALIKRISEQYTDEVKSISDLEFGKFIDSLTASGNRLKSDLETALNLYYPNVNSSLEVRAARLAQLYQIFTPYLSFSKLVNEIISQREARRENQD</sequence>
<name>A0A501QFD8_9FLAO</name>
<dbReference type="Proteomes" id="UP000319175">
    <property type="component" value="Unassembled WGS sequence"/>
</dbReference>
<evidence type="ECO:0000313" key="2">
    <source>
        <dbReference type="Proteomes" id="UP000319175"/>
    </source>
</evidence>
<evidence type="ECO:0000313" key="1">
    <source>
        <dbReference type="EMBL" id="TPD71094.1"/>
    </source>
</evidence>
<dbReference type="EMBL" id="VFJE01000051">
    <property type="protein sequence ID" value="TPD71094.1"/>
    <property type="molecule type" value="Genomic_DNA"/>
</dbReference>
<comment type="caution">
    <text evidence="1">The sequence shown here is derived from an EMBL/GenBank/DDBJ whole genome shotgun (WGS) entry which is preliminary data.</text>
</comment>
<dbReference type="AlphaFoldDB" id="A0A501QFD8"/>
<reference evidence="1 2" key="1">
    <citation type="submission" date="2019-06" db="EMBL/GenBank/DDBJ databases">
        <title>Flavobacterium sp. MaA-Y11 from geoumgang.</title>
        <authorList>
            <person name="Jeong S."/>
        </authorList>
    </citation>
    <scope>NUCLEOTIDE SEQUENCE [LARGE SCALE GENOMIC DNA]</scope>
    <source>
        <strain evidence="1 2">MaA-Y11</strain>
    </source>
</reference>
<protein>
    <submittedName>
        <fullName evidence="1">Uncharacterized protein</fullName>
    </submittedName>
</protein>
<gene>
    <name evidence="1" type="ORF">FJA49_04125</name>
</gene>
<dbReference type="RefSeq" id="WP_139999153.1">
    <property type="nucleotide sequence ID" value="NZ_VFJE01000051.1"/>
</dbReference>
<proteinExistence type="predicted"/>